<name>A0A371H210_MUCPR</name>
<dbReference type="Proteomes" id="UP000257109">
    <property type="component" value="Unassembled WGS sequence"/>
</dbReference>
<dbReference type="EMBL" id="QJKJ01003798">
    <property type="protein sequence ID" value="RDX96854.1"/>
    <property type="molecule type" value="Genomic_DNA"/>
</dbReference>
<evidence type="ECO:0000313" key="1">
    <source>
        <dbReference type="EMBL" id="RDX96854.1"/>
    </source>
</evidence>
<keyword evidence="2" id="KW-1185">Reference proteome</keyword>
<evidence type="ECO:0000313" key="2">
    <source>
        <dbReference type="Proteomes" id="UP000257109"/>
    </source>
</evidence>
<sequence>MKSRPIILAKKGKGNRVAYKRSPKNQRRGLLVGGTGELEGEGEEERVDLGTRNMDIESKRDTLPINVKAPGAVILRRYAEMIQGDDRRAFERKFGKILDLAEMEVQPEAISTLA</sequence>
<proteinExistence type="predicted"/>
<dbReference type="AlphaFoldDB" id="A0A371H210"/>
<gene>
    <name evidence="1" type="ORF">CR513_20445</name>
</gene>
<reference evidence="1" key="1">
    <citation type="submission" date="2018-05" db="EMBL/GenBank/DDBJ databases">
        <title>Draft genome of Mucuna pruriens seed.</title>
        <authorList>
            <person name="Nnadi N.E."/>
            <person name="Vos R."/>
            <person name="Hasami M.H."/>
            <person name="Devisetty U.K."/>
            <person name="Aguiy J.C."/>
        </authorList>
    </citation>
    <scope>NUCLEOTIDE SEQUENCE [LARGE SCALE GENOMIC DNA]</scope>
    <source>
        <strain evidence="1">JCA_2017</strain>
    </source>
</reference>
<protein>
    <submittedName>
        <fullName evidence="1">Uncharacterized protein</fullName>
    </submittedName>
</protein>
<feature type="non-terminal residue" evidence="1">
    <location>
        <position position="1"/>
    </location>
</feature>
<accession>A0A371H210</accession>
<comment type="caution">
    <text evidence="1">The sequence shown here is derived from an EMBL/GenBank/DDBJ whole genome shotgun (WGS) entry which is preliminary data.</text>
</comment>
<organism evidence="1 2">
    <name type="scientific">Mucuna pruriens</name>
    <name type="common">Velvet bean</name>
    <name type="synonym">Dolichos pruriens</name>
    <dbReference type="NCBI Taxonomy" id="157652"/>
    <lineage>
        <taxon>Eukaryota</taxon>
        <taxon>Viridiplantae</taxon>
        <taxon>Streptophyta</taxon>
        <taxon>Embryophyta</taxon>
        <taxon>Tracheophyta</taxon>
        <taxon>Spermatophyta</taxon>
        <taxon>Magnoliopsida</taxon>
        <taxon>eudicotyledons</taxon>
        <taxon>Gunneridae</taxon>
        <taxon>Pentapetalae</taxon>
        <taxon>rosids</taxon>
        <taxon>fabids</taxon>
        <taxon>Fabales</taxon>
        <taxon>Fabaceae</taxon>
        <taxon>Papilionoideae</taxon>
        <taxon>50 kb inversion clade</taxon>
        <taxon>NPAAA clade</taxon>
        <taxon>indigoferoid/millettioid clade</taxon>
        <taxon>Phaseoleae</taxon>
        <taxon>Mucuna</taxon>
    </lineage>
</organism>